<evidence type="ECO:0000256" key="2">
    <source>
        <dbReference type="ARBA" id="ARBA00023242"/>
    </source>
</evidence>
<feature type="domain" description="INO80 complex subunit F" evidence="4">
    <location>
        <begin position="41"/>
        <end position="82"/>
    </location>
</feature>
<keyword evidence="6" id="KW-1185">Reference proteome</keyword>
<dbReference type="RefSeq" id="XP_009496803.1">
    <property type="nucleotide sequence ID" value="XM_009498528.1"/>
</dbReference>
<protein>
    <recommendedName>
        <fullName evidence="4">INO80 complex subunit F domain-containing protein</fullName>
    </recommendedName>
</protein>
<dbReference type="GO" id="GO:0005634">
    <property type="term" value="C:nucleus"/>
    <property type="evidence" value="ECO:0007669"/>
    <property type="project" value="UniProtKB-SubCell"/>
</dbReference>
<dbReference type="InterPro" id="IPR056513">
    <property type="entry name" value="INO80F"/>
</dbReference>
<accession>A0A058Z6R9</accession>
<feature type="compositionally biased region" description="Basic and acidic residues" evidence="3">
    <location>
        <begin position="36"/>
        <end position="45"/>
    </location>
</feature>
<evidence type="ECO:0000256" key="1">
    <source>
        <dbReference type="ARBA" id="ARBA00004123"/>
    </source>
</evidence>
<gene>
    <name evidence="5" type="ORF">H696_04649</name>
</gene>
<feature type="compositionally biased region" description="Low complexity" evidence="3">
    <location>
        <begin position="1"/>
        <end position="20"/>
    </location>
</feature>
<dbReference type="OrthoDB" id="10070927at2759"/>
<evidence type="ECO:0000256" key="3">
    <source>
        <dbReference type="SAM" id="MobiDB-lite"/>
    </source>
</evidence>
<organism evidence="5">
    <name type="scientific">Fonticula alba</name>
    <name type="common">Slime mold</name>
    <dbReference type="NCBI Taxonomy" id="691883"/>
    <lineage>
        <taxon>Eukaryota</taxon>
        <taxon>Rotosphaerida</taxon>
        <taxon>Fonticulaceae</taxon>
        <taxon>Fonticula</taxon>
    </lineage>
</organism>
<feature type="compositionally biased region" description="Low complexity" evidence="3">
    <location>
        <begin position="131"/>
        <end position="144"/>
    </location>
</feature>
<feature type="region of interest" description="Disordered" evidence="3">
    <location>
        <begin position="113"/>
        <end position="144"/>
    </location>
</feature>
<keyword evidence="2" id="KW-0539">Nucleus</keyword>
<dbReference type="Pfam" id="PF24245">
    <property type="entry name" value="INO80F"/>
    <property type="match status" value="1"/>
</dbReference>
<dbReference type="GeneID" id="20529374"/>
<sequence>MPSTATSPPDPSPSLAAEAATPPPDTAETKATPADRSARLEELKKRTREIEKENDALIVKLARANKDISRLRLERGLLFDRLEELEKKGVIPFIVAPAHASTDVVDDLASGLVGTPSRHVRSEKSNPSIDAGATEAGSASSSKG</sequence>
<evidence type="ECO:0000259" key="4">
    <source>
        <dbReference type="Pfam" id="PF24245"/>
    </source>
</evidence>
<dbReference type="Proteomes" id="UP000030693">
    <property type="component" value="Unassembled WGS sequence"/>
</dbReference>
<dbReference type="EMBL" id="KB932207">
    <property type="protein sequence ID" value="KCV69232.1"/>
    <property type="molecule type" value="Genomic_DNA"/>
</dbReference>
<feature type="region of interest" description="Disordered" evidence="3">
    <location>
        <begin position="1"/>
        <end position="45"/>
    </location>
</feature>
<proteinExistence type="predicted"/>
<dbReference type="AlphaFoldDB" id="A0A058Z6R9"/>
<reference evidence="5" key="1">
    <citation type="submission" date="2013-04" db="EMBL/GenBank/DDBJ databases">
        <title>The Genome Sequence of Fonticula alba ATCC 38817.</title>
        <authorList>
            <consortium name="The Broad Institute Genomics Platform"/>
            <person name="Russ C."/>
            <person name="Cuomo C."/>
            <person name="Burger G."/>
            <person name="Gray M.W."/>
            <person name="Holland P.W.H."/>
            <person name="King N."/>
            <person name="Lang F.B.F."/>
            <person name="Roger A.J."/>
            <person name="Ruiz-Trillo I."/>
            <person name="Brown M."/>
            <person name="Walker B."/>
            <person name="Young S."/>
            <person name="Zeng Q."/>
            <person name="Gargeya S."/>
            <person name="Fitzgerald M."/>
            <person name="Haas B."/>
            <person name="Abouelleil A."/>
            <person name="Allen A.W."/>
            <person name="Alvarado L."/>
            <person name="Arachchi H.M."/>
            <person name="Berlin A.M."/>
            <person name="Chapman S.B."/>
            <person name="Gainer-Dewar J."/>
            <person name="Goldberg J."/>
            <person name="Griggs A."/>
            <person name="Gujja S."/>
            <person name="Hansen M."/>
            <person name="Howarth C."/>
            <person name="Imamovic A."/>
            <person name="Ireland A."/>
            <person name="Larimer J."/>
            <person name="McCowan C."/>
            <person name="Murphy C."/>
            <person name="Pearson M."/>
            <person name="Poon T.W."/>
            <person name="Priest M."/>
            <person name="Roberts A."/>
            <person name="Saif S."/>
            <person name="Shea T."/>
            <person name="Sisk P."/>
            <person name="Sykes S."/>
            <person name="Wortman J."/>
            <person name="Nusbaum C."/>
            <person name="Birren B."/>
        </authorList>
    </citation>
    <scope>NUCLEOTIDE SEQUENCE [LARGE SCALE GENOMIC DNA]</scope>
    <source>
        <strain evidence="5">ATCC 38817</strain>
    </source>
</reference>
<comment type="subcellular location">
    <subcellularLocation>
        <location evidence="1">Nucleus</location>
    </subcellularLocation>
</comment>
<evidence type="ECO:0000313" key="6">
    <source>
        <dbReference type="Proteomes" id="UP000030693"/>
    </source>
</evidence>
<evidence type="ECO:0000313" key="5">
    <source>
        <dbReference type="EMBL" id="KCV69232.1"/>
    </source>
</evidence>
<name>A0A058Z6R9_FONAL</name>